<evidence type="ECO:0000256" key="1">
    <source>
        <dbReference type="ARBA" id="ARBA00000085"/>
    </source>
</evidence>
<dbReference type="RefSeq" id="WP_353929148.1">
    <property type="nucleotide sequence ID" value="NZ_CP150886.1"/>
</dbReference>
<dbReference type="InterPro" id="IPR003594">
    <property type="entry name" value="HATPase_dom"/>
</dbReference>
<dbReference type="PANTHER" id="PTHR43065">
    <property type="entry name" value="SENSOR HISTIDINE KINASE"/>
    <property type="match status" value="1"/>
</dbReference>
<reference evidence="14 15" key="1">
    <citation type="submission" date="2024-04" db="EMBL/GenBank/DDBJ databases">
        <title>Okeanomitos corallinicola gen. &amp; sp. nov. (Nostocales, Cyanobacteria), a new toxic marine heterocyst-forming cyanobacterium from a coral reef.</title>
        <authorList>
            <person name="Li H."/>
            <person name="Li R."/>
            <person name="Kang J."/>
            <person name="Hii K.S."/>
            <person name="Mohamed H.F."/>
            <person name="Xu X."/>
            <person name="Luo Z."/>
        </authorList>
    </citation>
    <scope>NUCLEOTIDE SEQUENCE [LARGE SCALE GENOMIC DNA]</scope>
    <source>
        <strain evidence="14 15">TIOX110</strain>
    </source>
</reference>
<evidence type="ECO:0000256" key="2">
    <source>
        <dbReference type="ARBA" id="ARBA00004370"/>
    </source>
</evidence>
<evidence type="ECO:0000259" key="13">
    <source>
        <dbReference type="PROSITE" id="PS50885"/>
    </source>
</evidence>
<dbReference type="SMART" id="SM00304">
    <property type="entry name" value="HAMP"/>
    <property type="match status" value="1"/>
</dbReference>
<proteinExistence type="predicted"/>
<dbReference type="Pfam" id="PF11845">
    <property type="entry name" value="Tll0287-like"/>
    <property type="match status" value="1"/>
</dbReference>
<dbReference type="InterPro" id="IPR004358">
    <property type="entry name" value="Sig_transdc_His_kin-like_C"/>
</dbReference>
<comment type="catalytic activity">
    <reaction evidence="1">
        <text>ATP + protein L-histidine = ADP + protein N-phospho-L-histidine.</text>
        <dbReference type="EC" id="2.7.13.3"/>
    </reaction>
</comment>
<dbReference type="PRINTS" id="PR00344">
    <property type="entry name" value="BCTRLSENSOR"/>
</dbReference>
<keyword evidence="7" id="KW-0418">Kinase</keyword>
<dbReference type="Pfam" id="PF02518">
    <property type="entry name" value="HATPase_c"/>
    <property type="match status" value="1"/>
</dbReference>
<dbReference type="Gene3D" id="6.10.340.10">
    <property type="match status" value="1"/>
</dbReference>
<dbReference type="Pfam" id="PF00672">
    <property type="entry name" value="HAMP"/>
    <property type="match status" value="1"/>
</dbReference>
<accession>A0ABZ2UM48</accession>
<keyword evidence="11" id="KW-1133">Transmembrane helix</keyword>
<evidence type="ECO:0000313" key="14">
    <source>
        <dbReference type="EMBL" id="WZB86232.1"/>
    </source>
</evidence>
<dbReference type="CDD" id="cd06225">
    <property type="entry name" value="HAMP"/>
    <property type="match status" value="1"/>
</dbReference>
<evidence type="ECO:0000256" key="8">
    <source>
        <dbReference type="ARBA" id="ARBA00022840"/>
    </source>
</evidence>
<evidence type="ECO:0000313" key="15">
    <source>
        <dbReference type="Proteomes" id="UP001483337"/>
    </source>
</evidence>
<keyword evidence="11" id="KW-0472">Membrane</keyword>
<dbReference type="CDD" id="cd00082">
    <property type="entry name" value="HisKA"/>
    <property type="match status" value="1"/>
</dbReference>
<dbReference type="Gene3D" id="1.10.287.130">
    <property type="match status" value="1"/>
</dbReference>
<evidence type="ECO:0000256" key="4">
    <source>
        <dbReference type="ARBA" id="ARBA00022553"/>
    </source>
</evidence>
<organism evidence="14 15">
    <name type="scientific">Okeanomitos corallinicola TIOX110</name>
    <dbReference type="NCBI Taxonomy" id="3133117"/>
    <lineage>
        <taxon>Bacteria</taxon>
        <taxon>Bacillati</taxon>
        <taxon>Cyanobacteriota</taxon>
        <taxon>Cyanophyceae</taxon>
        <taxon>Nostocales</taxon>
        <taxon>Aphanizomenonaceae</taxon>
        <taxon>Okeanomitos</taxon>
    </lineage>
</organism>
<dbReference type="PROSITE" id="PS50885">
    <property type="entry name" value="HAMP"/>
    <property type="match status" value="1"/>
</dbReference>
<dbReference type="EMBL" id="CP150886">
    <property type="protein sequence ID" value="WZB86232.1"/>
    <property type="molecule type" value="Genomic_DNA"/>
</dbReference>
<keyword evidence="11" id="KW-0812">Transmembrane</keyword>
<dbReference type="PANTHER" id="PTHR43065:SF10">
    <property type="entry name" value="PEROXIDE STRESS-ACTIVATED HISTIDINE KINASE MAK3"/>
    <property type="match status" value="1"/>
</dbReference>
<evidence type="ECO:0000256" key="9">
    <source>
        <dbReference type="ARBA" id="ARBA00023012"/>
    </source>
</evidence>
<keyword evidence="6" id="KW-0547">Nucleotide-binding</keyword>
<dbReference type="PROSITE" id="PS50109">
    <property type="entry name" value="HIS_KIN"/>
    <property type="match status" value="1"/>
</dbReference>
<name>A0ABZ2UM48_9CYAN</name>
<evidence type="ECO:0000259" key="12">
    <source>
        <dbReference type="PROSITE" id="PS50109"/>
    </source>
</evidence>
<keyword evidence="15" id="KW-1185">Reference proteome</keyword>
<keyword evidence="8" id="KW-0067">ATP-binding</keyword>
<sequence length="612" mass="69685">MRYKKVEELPTQVFTPLVKPRTQIPLRFKFTIAVMISLIIVMSVGVWNLSRIQENAFRKEALNRSELVLNFGKASRNYVINELSPAIEKHTDTMILEAQSHGFTTSRIFKIFNQEMPEYIYRQPALNPMNSDHKADELESKIIAYFQRHPNITRKTGYKKYGNEKLFYLAKPIIMENSCLKCHGKPENAPKEIIDKYGKINGFNWQLGDIISTLIIYVPTKDLLNHQTSMFQVVIFTFIGLTIVLITLIYLLFDKLVGKRIDQVSQAMTQAALHPGVTVRIKDKGRDELGMMAKIYNEMANSLDDAYNNLENKVAVRTAEIEKTLQELQITQTQLIQAEKMSSLGQLVAGIAHEINNPLSFISGNINHAEMYTQDLLKLIELYQKNYPQADPNIQKYMQKIDLDFIYEDLPSLLNSMKIGSDRIDQIVLNLRNFSRLDQAEMKPVNIHEGIDSTLVILQHRLKSNSNHPDISIIKKYGELPSVECNAGQINQVLMNIISNAIDALNSQSENNQKFDFIPKILIETTRINTQFVQINISDNGSGMTEKVKSQIFNPFFTTKSIGKGTGLGLSISYKIVVERHQGSICCESELEKGTTFSIQLPIQQIKQNISV</sequence>
<dbReference type="InterPro" id="IPR003660">
    <property type="entry name" value="HAMP_dom"/>
</dbReference>
<dbReference type="EC" id="2.7.13.3" evidence="3"/>
<dbReference type="SMART" id="SM00388">
    <property type="entry name" value="HisKA"/>
    <property type="match status" value="1"/>
</dbReference>
<dbReference type="SUPFAM" id="SSF47384">
    <property type="entry name" value="Homodimeric domain of signal transducing histidine kinase"/>
    <property type="match status" value="1"/>
</dbReference>
<comment type="subcellular location">
    <subcellularLocation>
        <location evidence="2">Membrane</location>
    </subcellularLocation>
</comment>
<dbReference type="InterPro" id="IPR036097">
    <property type="entry name" value="HisK_dim/P_sf"/>
</dbReference>
<dbReference type="InterPro" id="IPR036890">
    <property type="entry name" value="HATPase_C_sf"/>
</dbReference>
<evidence type="ECO:0000256" key="3">
    <source>
        <dbReference type="ARBA" id="ARBA00012438"/>
    </source>
</evidence>
<dbReference type="InterPro" id="IPR005467">
    <property type="entry name" value="His_kinase_dom"/>
</dbReference>
<keyword evidence="9" id="KW-0902">Two-component regulatory system</keyword>
<dbReference type="Proteomes" id="UP001483337">
    <property type="component" value="Chromosome"/>
</dbReference>
<evidence type="ECO:0000256" key="10">
    <source>
        <dbReference type="SAM" id="Coils"/>
    </source>
</evidence>
<evidence type="ECO:0000256" key="7">
    <source>
        <dbReference type="ARBA" id="ARBA00022777"/>
    </source>
</evidence>
<keyword evidence="4" id="KW-0597">Phosphoprotein</keyword>
<feature type="domain" description="HAMP" evidence="13">
    <location>
        <begin position="255"/>
        <end position="308"/>
    </location>
</feature>
<evidence type="ECO:0000256" key="11">
    <source>
        <dbReference type="SAM" id="Phobius"/>
    </source>
</evidence>
<gene>
    <name evidence="14" type="ORF">WJM97_12515</name>
</gene>
<keyword evidence="5" id="KW-0808">Transferase</keyword>
<dbReference type="InterPro" id="IPR021796">
    <property type="entry name" value="Tll0287-like_dom"/>
</dbReference>
<feature type="transmembrane region" description="Helical" evidence="11">
    <location>
        <begin position="30"/>
        <end position="49"/>
    </location>
</feature>
<dbReference type="Gene3D" id="3.30.565.10">
    <property type="entry name" value="Histidine kinase-like ATPase, C-terminal domain"/>
    <property type="match status" value="1"/>
</dbReference>
<protein>
    <recommendedName>
        <fullName evidence="3">histidine kinase</fullName>
        <ecNumber evidence="3">2.7.13.3</ecNumber>
    </recommendedName>
</protein>
<dbReference type="InterPro" id="IPR003661">
    <property type="entry name" value="HisK_dim/P_dom"/>
</dbReference>
<feature type="coiled-coil region" evidence="10">
    <location>
        <begin position="293"/>
        <end position="341"/>
    </location>
</feature>
<feature type="transmembrane region" description="Helical" evidence="11">
    <location>
        <begin position="230"/>
        <end position="253"/>
    </location>
</feature>
<dbReference type="SUPFAM" id="SSF55874">
    <property type="entry name" value="ATPase domain of HSP90 chaperone/DNA topoisomerase II/histidine kinase"/>
    <property type="match status" value="1"/>
</dbReference>
<keyword evidence="10" id="KW-0175">Coiled coil</keyword>
<dbReference type="SMART" id="SM00387">
    <property type="entry name" value="HATPase_c"/>
    <property type="match status" value="1"/>
</dbReference>
<evidence type="ECO:0000256" key="5">
    <source>
        <dbReference type="ARBA" id="ARBA00022679"/>
    </source>
</evidence>
<feature type="domain" description="Histidine kinase" evidence="12">
    <location>
        <begin position="350"/>
        <end position="605"/>
    </location>
</feature>
<evidence type="ECO:0000256" key="6">
    <source>
        <dbReference type="ARBA" id="ARBA00022741"/>
    </source>
</evidence>